<evidence type="ECO:0000259" key="3">
    <source>
        <dbReference type="Pfam" id="PF00496"/>
    </source>
</evidence>
<evidence type="ECO:0000313" key="5">
    <source>
        <dbReference type="Proteomes" id="UP000326546"/>
    </source>
</evidence>
<dbReference type="Proteomes" id="UP000326546">
    <property type="component" value="Chromosome"/>
</dbReference>
<dbReference type="AlphaFoldDB" id="A0A5J6V8M0"/>
<gene>
    <name evidence="4" type="ORF">FY030_12990</name>
</gene>
<dbReference type="OrthoDB" id="9796817at2"/>
<name>A0A5J6V8M0_9MICO</name>
<dbReference type="InterPro" id="IPR000914">
    <property type="entry name" value="SBP_5_dom"/>
</dbReference>
<keyword evidence="5" id="KW-1185">Reference proteome</keyword>
<dbReference type="SUPFAM" id="SSF53850">
    <property type="entry name" value="Periplasmic binding protein-like II"/>
    <property type="match status" value="1"/>
</dbReference>
<reference evidence="4 5" key="1">
    <citation type="submission" date="2019-09" db="EMBL/GenBank/DDBJ databases">
        <title>Serinicoccus pratensis sp. nov., isolated from meadow soil.</title>
        <authorList>
            <person name="Zhang W."/>
        </authorList>
    </citation>
    <scope>NUCLEOTIDE SEQUENCE [LARGE SCALE GENOMIC DNA]</scope>
    <source>
        <strain evidence="4 5">W204</strain>
    </source>
</reference>
<dbReference type="GO" id="GO:1904680">
    <property type="term" value="F:peptide transmembrane transporter activity"/>
    <property type="evidence" value="ECO:0007669"/>
    <property type="project" value="TreeGrafter"/>
</dbReference>
<feature type="signal peptide" evidence="2">
    <location>
        <begin position="1"/>
        <end position="21"/>
    </location>
</feature>
<keyword evidence="1 2" id="KW-0732">Signal</keyword>
<dbReference type="GO" id="GO:0043190">
    <property type="term" value="C:ATP-binding cassette (ABC) transporter complex"/>
    <property type="evidence" value="ECO:0007669"/>
    <property type="project" value="InterPro"/>
</dbReference>
<evidence type="ECO:0000313" key="4">
    <source>
        <dbReference type="EMBL" id="QFG69496.1"/>
    </source>
</evidence>
<evidence type="ECO:0000256" key="2">
    <source>
        <dbReference type="SAM" id="SignalP"/>
    </source>
</evidence>
<dbReference type="KEGG" id="serw:FY030_12990"/>
<dbReference type="GO" id="GO:0015833">
    <property type="term" value="P:peptide transport"/>
    <property type="evidence" value="ECO:0007669"/>
    <property type="project" value="TreeGrafter"/>
</dbReference>
<dbReference type="Gene3D" id="3.90.76.10">
    <property type="entry name" value="Dipeptide-binding Protein, Domain 1"/>
    <property type="match status" value="1"/>
</dbReference>
<proteinExistence type="predicted"/>
<dbReference type="InterPro" id="IPR039424">
    <property type="entry name" value="SBP_5"/>
</dbReference>
<sequence>MTFKRAIATGAVLTLSLAACAGGGTTDVGEGGAGDNGSATAGGGGGGDFSIAWNAQPPTLDPIVTTATSARDISRNFFEPLLTTDADGAVQPVLAESFEMSDDATELTIALREGLTFHNGDPVTAEDAVASLKRWAESTGVGQLYFHEQATIEATDELTITITLDSPTGIAPQLLAEQGQLPMIMPASIAEEAGLDSVEEYIGTGPYKLDEWRTDQFVRLERFEDYQSPEGETAGTAGAKEPSFDTITFNIVTDASTRMSGLQSGEYDAANALPLDNAEMLERDDNIQLVSGPQGFNGAVFNKRAGLMSDVNMRKAVLAAIDPEAIQQAAFVSDEYYNLNPALMSEDSPWYSDAGQELYHNEDQAVVDELLEEAGYDGETIRILTSREYADHYNNAVPLQQQLEDAGMSAELVVTDWATVLQDRSNENAYEIFITGFAPVTVPVVYVFLSPSWPGWTDSDEISAATEAFGNAADEAEAQEAAADLQQAFYDYLPMVKFGDKWTATGLRSDISGYEFVPLSGDIFYNARRDG</sequence>
<feature type="domain" description="Solute-binding protein family 5" evidence="3">
    <location>
        <begin position="90"/>
        <end position="443"/>
    </location>
</feature>
<feature type="chain" id="PRO_5023874188" evidence="2">
    <location>
        <begin position="22"/>
        <end position="531"/>
    </location>
</feature>
<protein>
    <submittedName>
        <fullName evidence="4">ABC transporter substrate-binding protein</fullName>
    </submittedName>
</protein>
<dbReference type="GO" id="GO:0042597">
    <property type="term" value="C:periplasmic space"/>
    <property type="evidence" value="ECO:0007669"/>
    <property type="project" value="UniProtKB-ARBA"/>
</dbReference>
<dbReference type="PROSITE" id="PS51257">
    <property type="entry name" value="PROKAR_LIPOPROTEIN"/>
    <property type="match status" value="1"/>
</dbReference>
<dbReference type="PIRSF" id="PIRSF002741">
    <property type="entry name" value="MppA"/>
    <property type="match status" value="1"/>
</dbReference>
<evidence type="ECO:0000256" key="1">
    <source>
        <dbReference type="ARBA" id="ARBA00022729"/>
    </source>
</evidence>
<dbReference type="Gene3D" id="3.40.190.10">
    <property type="entry name" value="Periplasmic binding protein-like II"/>
    <property type="match status" value="1"/>
</dbReference>
<dbReference type="EMBL" id="CP044427">
    <property type="protein sequence ID" value="QFG69496.1"/>
    <property type="molecule type" value="Genomic_DNA"/>
</dbReference>
<organism evidence="4 5">
    <name type="scientific">Ornithinimicrobium pratense</name>
    <dbReference type="NCBI Taxonomy" id="2593973"/>
    <lineage>
        <taxon>Bacteria</taxon>
        <taxon>Bacillati</taxon>
        <taxon>Actinomycetota</taxon>
        <taxon>Actinomycetes</taxon>
        <taxon>Micrococcales</taxon>
        <taxon>Ornithinimicrobiaceae</taxon>
        <taxon>Ornithinimicrobium</taxon>
    </lineage>
</organism>
<dbReference type="Gene3D" id="3.10.105.10">
    <property type="entry name" value="Dipeptide-binding Protein, Domain 3"/>
    <property type="match status" value="1"/>
</dbReference>
<dbReference type="InterPro" id="IPR030678">
    <property type="entry name" value="Peptide/Ni-bd"/>
</dbReference>
<dbReference type="PANTHER" id="PTHR30290">
    <property type="entry name" value="PERIPLASMIC BINDING COMPONENT OF ABC TRANSPORTER"/>
    <property type="match status" value="1"/>
</dbReference>
<dbReference type="Pfam" id="PF00496">
    <property type="entry name" value="SBP_bac_5"/>
    <property type="match status" value="1"/>
</dbReference>
<accession>A0A5J6V8M0</accession>
<dbReference type="PANTHER" id="PTHR30290:SF38">
    <property type="entry name" value="D,D-DIPEPTIDE-BINDING PERIPLASMIC PROTEIN DDPA-RELATED"/>
    <property type="match status" value="1"/>
</dbReference>
<dbReference type="CDD" id="cd08502">
    <property type="entry name" value="PBP2_NikA_DppA_OppA_like_16"/>
    <property type="match status" value="1"/>
</dbReference>
<dbReference type="RefSeq" id="WP_158061870.1">
    <property type="nucleotide sequence ID" value="NZ_CP044427.1"/>
</dbReference>